<feature type="transmembrane region" description="Helical" evidence="7">
    <location>
        <begin position="123"/>
        <end position="146"/>
    </location>
</feature>
<dbReference type="GO" id="GO:0009977">
    <property type="term" value="F:proton motive force dependent protein transmembrane transporter activity"/>
    <property type="evidence" value="ECO:0007669"/>
    <property type="project" value="TreeGrafter"/>
</dbReference>
<keyword evidence="7" id="KW-0813">Transport</keyword>
<dbReference type="GO" id="GO:0065002">
    <property type="term" value="P:intracellular protein transmembrane transport"/>
    <property type="evidence" value="ECO:0007669"/>
    <property type="project" value="TreeGrafter"/>
</dbReference>
<comment type="subunit">
    <text evidence="7">The Tat system comprises two distinct complexes: a TatABC complex, containing multiple copies of TatA, TatB and TatC subunits, and a separate TatA complex, containing only TatA subunits. Substrates initially bind to the TatABC complex, which probably triggers association of the separate TatA complex to form the active translocon.</text>
</comment>
<keyword evidence="9" id="KW-1185">Reference proteome</keyword>
<feature type="transmembrane region" description="Helical" evidence="7">
    <location>
        <begin position="208"/>
        <end position="226"/>
    </location>
</feature>
<dbReference type="GO" id="GO:0033281">
    <property type="term" value="C:TAT protein transport complex"/>
    <property type="evidence" value="ECO:0007669"/>
    <property type="project" value="UniProtKB-UniRule"/>
</dbReference>
<dbReference type="PRINTS" id="PR01840">
    <property type="entry name" value="TATCFAMILY"/>
</dbReference>
<feature type="transmembrane region" description="Helical" evidence="7">
    <location>
        <begin position="29"/>
        <end position="47"/>
    </location>
</feature>
<feature type="transmembrane region" description="Helical" evidence="7">
    <location>
        <begin position="170"/>
        <end position="196"/>
    </location>
</feature>
<evidence type="ECO:0000313" key="8">
    <source>
        <dbReference type="EMBL" id="PSK98062.1"/>
    </source>
</evidence>
<keyword evidence="5 7" id="KW-0811">Translocation</keyword>
<comment type="caution">
    <text evidence="8">The sequence shown here is derived from an EMBL/GenBank/DDBJ whole genome shotgun (WGS) entry which is preliminary data.</text>
</comment>
<dbReference type="InterPro" id="IPR002033">
    <property type="entry name" value="TatC"/>
</dbReference>
<keyword evidence="3 7" id="KW-0653">Protein transport</keyword>
<protein>
    <recommendedName>
        <fullName evidence="7">Sec-independent protein translocase protein TatC</fullName>
    </recommendedName>
</protein>
<comment type="function">
    <text evidence="7">Part of the twin-arginine translocation (Tat) system that transports large folded proteins containing a characteristic twin-arginine motif in their signal peptide across membranes. Together with TatB, TatC is part of a receptor directly interacting with Tat signal peptides.</text>
</comment>
<evidence type="ECO:0000256" key="3">
    <source>
        <dbReference type="ARBA" id="ARBA00022927"/>
    </source>
</evidence>
<organism evidence="8 9">
    <name type="scientific">Murinocardiopsis flavida</name>
    <dbReference type="NCBI Taxonomy" id="645275"/>
    <lineage>
        <taxon>Bacteria</taxon>
        <taxon>Bacillati</taxon>
        <taxon>Actinomycetota</taxon>
        <taxon>Actinomycetes</taxon>
        <taxon>Streptosporangiales</taxon>
        <taxon>Nocardiopsidaceae</taxon>
        <taxon>Murinocardiopsis</taxon>
    </lineage>
</organism>
<keyword evidence="2 7" id="KW-0812">Transmembrane</keyword>
<accession>A0A2P8DLG9</accession>
<evidence type="ECO:0000256" key="7">
    <source>
        <dbReference type="HAMAP-Rule" id="MF_00902"/>
    </source>
</evidence>
<dbReference type="PANTHER" id="PTHR30371:SF0">
    <property type="entry name" value="SEC-INDEPENDENT PROTEIN TRANSLOCASE PROTEIN TATC, CHLOROPLASTIC-RELATED"/>
    <property type="match status" value="1"/>
</dbReference>
<feature type="transmembrane region" description="Helical" evidence="7">
    <location>
        <begin position="232"/>
        <end position="252"/>
    </location>
</feature>
<dbReference type="NCBIfam" id="TIGR00945">
    <property type="entry name" value="tatC"/>
    <property type="match status" value="1"/>
</dbReference>
<reference evidence="8 9" key="1">
    <citation type="submission" date="2018-03" db="EMBL/GenBank/DDBJ databases">
        <title>Genomic Encyclopedia of Archaeal and Bacterial Type Strains, Phase II (KMG-II): from individual species to whole genera.</title>
        <authorList>
            <person name="Goeker M."/>
        </authorList>
    </citation>
    <scope>NUCLEOTIDE SEQUENCE [LARGE SCALE GENOMIC DNA]</scope>
    <source>
        <strain evidence="8 9">DSM 45312</strain>
    </source>
</reference>
<evidence type="ECO:0000256" key="6">
    <source>
        <dbReference type="ARBA" id="ARBA00023136"/>
    </source>
</evidence>
<evidence type="ECO:0000256" key="4">
    <source>
        <dbReference type="ARBA" id="ARBA00022989"/>
    </source>
</evidence>
<keyword evidence="4 7" id="KW-1133">Transmembrane helix</keyword>
<dbReference type="Proteomes" id="UP000240542">
    <property type="component" value="Unassembled WGS sequence"/>
</dbReference>
<evidence type="ECO:0000256" key="5">
    <source>
        <dbReference type="ARBA" id="ARBA00023010"/>
    </source>
</evidence>
<dbReference type="GO" id="GO:0043953">
    <property type="term" value="P:protein transport by the Tat complex"/>
    <property type="evidence" value="ECO:0007669"/>
    <property type="project" value="UniProtKB-UniRule"/>
</dbReference>
<dbReference type="PANTHER" id="PTHR30371">
    <property type="entry name" value="SEC-INDEPENDENT PROTEIN TRANSLOCASE PROTEIN TATC"/>
    <property type="match status" value="1"/>
</dbReference>
<keyword evidence="7" id="KW-1003">Cell membrane</keyword>
<feature type="transmembrane region" description="Helical" evidence="7">
    <location>
        <begin position="85"/>
        <end position="111"/>
    </location>
</feature>
<name>A0A2P8DLG9_9ACTN</name>
<evidence type="ECO:0000256" key="1">
    <source>
        <dbReference type="ARBA" id="ARBA00004141"/>
    </source>
</evidence>
<dbReference type="Pfam" id="PF00902">
    <property type="entry name" value="TatC"/>
    <property type="match status" value="1"/>
</dbReference>
<dbReference type="HAMAP" id="MF_00902">
    <property type="entry name" value="TatC"/>
    <property type="match status" value="1"/>
</dbReference>
<evidence type="ECO:0000313" key="9">
    <source>
        <dbReference type="Proteomes" id="UP000240542"/>
    </source>
</evidence>
<keyword evidence="6 7" id="KW-0472">Membrane</keyword>
<gene>
    <name evidence="7" type="primary">tatC</name>
    <name evidence="8" type="ORF">CLV63_106110</name>
</gene>
<dbReference type="RefSeq" id="WP_342751378.1">
    <property type="nucleotide sequence ID" value="NZ_PYGA01000006.1"/>
</dbReference>
<comment type="similarity">
    <text evidence="7">Belongs to the TatC family.</text>
</comment>
<proteinExistence type="inferred from homology"/>
<evidence type="ECO:0000256" key="2">
    <source>
        <dbReference type="ARBA" id="ARBA00022692"/>
    </source>
</evidence>
<sequence>MRVKGFRRQVDPEGRMPLMDHLRELRNRVVKALLFVGAGLGVGLWQFKPLWDFLQGPYCELPAEVRGDRPGEACGLIFTGVFDAFFLYFKVGLIAGILVSSPFWLYQLWAFVAPALRGREKGYTYAFVAAAVPLFLGGSALAYYIATKGMQITFSFAPAGTTPMITIDNYLSYIIMMLVVFGVAFVLPLIVVLLNMIGVLPHSAIAKWRRMIIFLAFVFAAIATPGGDPFTMMALGIPVVVLFEIAELIAFLNDRRRGKGDPFAGLDDDEMSEIAEESADGAPGATSTR</sequence>
<dbReference type="AlphaFoldDB" id="A0A2P8DLG9"/>
<comment type="subcellular location">
    <subcellularLocation>
        <location evidence="7">Cell membrane</location>
        <topology evidence="7">Multi-pass membrane protein</topology>
    </subcellularLocation>
    <subcellularLocation>
        <location evidence="1">Membrane</location>
        <topology evidence="1">Multi-pass membrane protein</topology>
    </subcellularLocation>
</comment>
<dbReference type="EMBL" id="PYGA01000006">
    <property type="protein sequence ID" value="PSK98062.1"/>
    <property type="molecule type" value="Genomic_DNA"/>
</dbReference>